<gene>
    <name evidence="1" type="ORF">EAI_07591</name>
</gene>
<proteinExistence type="predicted"/>
<dbReference type="Proteomes" id="UP000008237">
    <property type="component" value="Unassembled WGS sequence"/>
</dbReference>
<sequence length="130" mass="14925">MLWNKQQGVLHAADLNRSLVYEASDPIIKNTGINYTQTTQRTNYAKQCFGEDPPTLESLVIRGPQESIQHRDLALVSPFDTIHMNWEFRSHNVARFLSNLIEKRIFVLPLPEYITNLITLGKNELTLQAC</sequence>
<dbReference type="AlphaFoldDB" id="E2C4P1"/>
<dbReference type="EMBL" id="GL452546">
    <property type="protein sequence ID" value="EFN77082.1"/>
    <property type="molecule type" value="Genomic_DNA"/>
</dbReference>
<organism evidence="2">
    <name type="scientific">Harpegnathos saltator</name>
    <name type="common">Jerdon's jumping ant</name>
    <dbReference type="NCBI Taxonomy" id="610380"/>
    <lineage>
        <taxon>Eukaryota</taxon>
        <taxon>Metazoa</taxon>
        <taxon>Ecdysozoa</taxon>
        <taxon>Arthropoda</taxon>
        <taxon>Hexapoda</taxon>
        <taxon>Insecta</taxon>
        <taxon>Pterygota</taxon>
        <taxon>Neoptera</taxon>
        <taxon>Endopterygota</taxon>
        <taxon>Hymenoptera</taxon>
        <taxon>Apocrita</taxon>
        <taxon>Aculeata</taxon>
        <taxon>Formicoidea</taxon>
        <taxon>Formicidae</taxon>
        <taxon>Ponerinae</taxon>
        <taxon>Ponerini</taxon>
        <taxon>Harpegnathos</taxon>
    </lineage>
</organism>
<accession>E2C4P1</accession>
<dbReference type="OMA" id="TIHMNWE"/>
<name>E2C4P1_HARSA</name>
<protein>
    <submittedName>
        <fullName evidence="1">Uncharacterized protein</fullName>
    </submittedName>
</protein>
<dbReference type="InParanoid" id="E2C4P1"/>
<keyword evidence="2" id="KW-1185">Reference proteome</keyword>
<dbReference type="OrthoDB" id="8184399at2759"/>
<evidence type="ECO:0000313" key="2">
    <source>
        <dbReference type="Proteomes" id="UP000008237"/>
    </source>
</evidence>
<evidence type="ECO:0000313" key="1">
    <source>
        <dbReference type="EMBL" id="EFN77082.1"/>
    </source>
</evidence>
<reference evidence="1 2" key="1">
    <citation type="journal article" date="2010" name="Science">
        <title>Genomic comparison of the ants Camponotus floridanus and Harpegnathos saltator.</title>
        <authorList>
            <person name="Bonasio R."/>
            <person name="Zhang G."/>
            <person name="Ye C."/>
            <person name="Mutti N.S."/>
            <person name="Fang X."/>
            <person name="Qin N."/>
            <person name="Donahue G."/>
            <person name="Yang P."/>
            <person name="Li Q."/>
            <person name="Li C."/>
            <person name="Zhang P."/>
            <person name="Huang Z."/>
            <person name="Berger S.L."/>
            <person name="Reinberg D."/>
            <person name="Wang J."/>
            <person name="Liebig J."/>
        </authorList>
    </citation>
    <scope>NUCLEOTIDE SEQUENCE [LARGE SCALE GENOMIC DNA]</scope>
    <source>
        <strain evidence="1 2">R22 G/1</strain>
    </source>
</reference>